<protein>
    <submittedName>
        <fullName evidence="6">Trypsin</fullName>
    </submittedName>
</protein>
<feature type="domain" description="Peptidase S1" evidence="5">
    <location>
        <begin position="30"/>
        <end position="296"/>
    </location>
</feature>
<gene>
    <name evidence="6" type="ORF">ABT57_17695</name>
</gene>
<dbReference type="InterPro" id="IPR001254">
    <property type="entry name" value="Trypsin_dom"/>
</dbReference>
<evidence type="ECO:0000256" key="1">
    <source>
        <dbReference type="ARBA" id="ARBA00023157"/>
    </source>
</evidence>
<evidence type="ECO:0000256" key="2">
    <source>
        <dbReference type="ARBA" id="ARBA00023180"/>
    </source>
</evidence>
<evidence type="ECO:0000259" key="5">
    <source>
        <dbReference type="PROSITE" id="PS50240"/>
    </source>
</evidence>
<dbReference type="FunFam" id="2.40.10.10:FF:000068">
    <property type="entry name" value="transmembrane protease serine 2"/>
    <property type="match status" value="1"/>
</dbReference>
<accession>A0A0J1H7P0</accession>
<dbReference type="PANTHER" id="PTHR24252:SF27">
    <property type="entry name" value="TRANSMEMBRANE PROTEASE SERINE 3-LIKE"/>
    <property type="match status" value="1"/>
</dbReference>
<dbReference type="STRING" id="320778.ABT57_17695"/>
<name>A0A0J1H7P0_9GAMM</name>
<dbReference type="RefSeq" id="WP_047886586.1">
    <property type="nucleotide sequence ID" value="NZ_CP071325.1"/>
</dbReference>
<keyword evidence="2" id="KW-0325">Glycoprotein</keyword>
<dbReference type="PATRIC" id="fig|320778.3.peg.3848"/>
<dbReference type="PROSITE" id="PS00134">
    <property type="entry name" value="TRYPSIN_HIS"/>
    <property type="match status" value="1"/>
</dbReference>
<dbReference type="InterPro" id="IPR033116">
    <property type="entry name" value="TRYPSIN_SER"/>
</dbReference>
<dbReference type="EMBL" id="LDOU01000016">
    <property type="protein sequence ID" value="KLV07715.1"/>
    <property type="molecule type" value="Genomic_DNA"/>
</dbReference>
<evidence type="ECO:0000256" key="3">
    <source>
        <dbReference type="RuleBase" id="RU363034"/>
    </source>
</evidence>
<proteinExistence type="predicted"/>
<reference evidence="6 7" key="1">
    <citation type="submission" date="2015-05" db="EMBL/GenBank/DDBJ databases">
        <title>Photobacterium galathea sp. nov.</title>
        <authorList>
            <person name="Machado H."/>
            <person name="Gram L."/>
        </authorList>
    </citation>
    <scope>NUCLEOTIDE SEQUENCE [LARGE SCALE GENOMIC DNA]</scope>
    <source>
        <strain evidence="6 7">DSM 22954</strain>
    </source>
</reference>
<keyword evidence="1" id="KW-1015">Disulfide bond</keyword>
<dbReference type="Proteomes" id="UP000035909">
    <property type="component" value="Unassembled WGS sequence"/>
</dbReference>
<evidence type="ECO:0000256" key="4">
    <source>
        <dbReference type="SAM" id="SignalP"/>
    </source>
</evidence>
<dbReference type="CDD" id="cd00190">
    <property type="entry name" value="Tryp_SPc"/>
    <property type="match status" value="1"/>
</dbReference>
<dbReference type="SUPFAM" id="SSF50494">
    <property type="entry name" value="Trypsin-like serine proteases"/>
    <property type="match status" value="1"/>
</dbReference>
<keyword evidence="3" id="KW-0378">Hydrolase</keyword>
<dbReference type="InterPro" id="IPR020008">
    <property type="entry name" value="GlyGly_CTERM"/>
</dbReference>
<dbReference type="InterPro" id="IPR043504">
    <property type="entry name" value="Peptidase_S1_PA_chymotrypsin"/>
</dbReference>
<evidence type="ECO:0000313" key="7">
    <source>
        <dbReference type="Proteomes" id="UP000035909"/>
    </source>
</evidence>
<comment type="caution">
    <text evidence="6">The sequence shown here is derived from an EMBL/GenBank/DDBJ whole genome shotgun (WGS) entry which is preliminary data.</text>
</comment>
<dbReference type="InterPro" id="IPR018114">
    <property type="entry name" value="TRYPSIN_HIS"/>
</dbReference>
<dbReference type="OrthoDB" id="9813836at2"/>
<sequence>MHKLLFILLSWSMCLPFQATGAEPVSQARIIGGIETAPNELPWQAYLNMTFRDSEGARTFICGGVVISPVTVITAAHCMRNGQSLVAPEDVEVWAGITSIFSATSASAVRVESIVIHPNYNSTRFSNDIAVLKLAETLPDSARPIQLATSGEQAAADLEFANGWVDNAERVANLLVSGWGSTSVGDSSSGSTRLRQTLLSGVPDSRCDGMWGSSVTANDYSIYVCAGSTAPELARDSCFGDSGGPLVWQNPQAAGDSDFGLRLVGLVSFGEGCAGRLPGVYTQVATYRNWLASEVGGSLFTQVTPEFSRNPFTADYSGAGQGIPIAQPVASGGGSSGGGTMSIWVLCGLMVLACRRRGLGRA</sequence>
<dbReference type="AlphaFoldDB" id="A0A0J1H7P0"/>
<dbReference type="InterPro" id="IPR001314">
    <property type="entry name" value="Peptidase_S1A"/>
</dbReference>
<dbReference type="PROSITE" id="PS00135">
    <property type="entry name" value="TRYPSIN_SER"/>
    <property type="match status" value="1"/>
</dbReference>
<keyword evidence="4" id="KW-0732">Signal</keyword>
<dbReference type="GO" id="GO:0004252">
    <property type="term" value="F:serine-type endopeptidase activity"/>
    <property type="evidence" value="ECO:0007669"/>
    <property type="project" value="InterPro"/>
</dbReference>
<dbReference type="InterPro" id="IPR009003">
    <property type="entry name" value="Peptidase_S1_PA"/>
</dbReference>
<dbReference type="PRINTS" id="PR00722">
    <property type="entry name" value="CHYMOTRYPSIN"/>
</dbReference>
<evidence type="ECO:0000313" key="6">
    <source>
        <dbReference type="EMBL" id="KLV07715.1"/>
    </source>
</evidence>
<keyword evidence="3" id="KW-0720">Serine protease</keyword>
<dbReference type="Gene3D" id="2.40.10.10">
    <property type="entry name" value="Trypsin-like serine proteases"/>
    <property type="match status" value="2"/>
</dbReference>
<organism evidence="6 7">
    <name type="scientific">Photobacterium ganghwense</name>
    <dbReference type="NCBI Taxonomy" id="320778"/>
    <lineage>
        <taxon>Bacteria</taxon>
        <taxon>Pseudomonadati</taxon>
        <taxon>Pseudomonadota</taxon>
        <taxon>Gammaproteobacteria</taxon>
        <taxon>Vibrionales</taxon>
        <taxon>Vibrionaceae</taxon>
        <taxon>Photobacterium</taxon>
    </lineage>
</organism>
<dbReference type="NCBIfam" id="TIGR03501">
    <property type="entry name" value="GlyGly_CTERM"/>
    <property type="match status" value="1"/>
</dbReference>
<dbReference type="PROSITE" id="PS50240">
    <property type="entry name" value="TRYPSIN_DOM"/>
    <property type="match status" value="1"/>
</dbReference>
<feature type="chain" id="PRO_5005252703" evidence="4">
    <location>
        <begin position="22"/>
        <end position="362"/>
    </location>
</feature>
<dbReference type="Pfam" id="PF00089">
    <property type="entry name" value="Trypsin"/>
    <property type="match status" value="1"/>
</dbReference>
<dbReference type="SMART" id="SM00020">
    <property type="entry name" value="Tryp_SPc"/>
    <property type="match status" value="1"/>
</dbReference>
<dbReference type="PANTHER" id="PTHR24252">
    <property type="entry name" value="ACROSIN-RELATED"/>
    <property type="match status" value="1"/>
</dbReference>
<feature type="signal peptide" evidence="4">
    <location>
        <begin position="1"/>
        <end position="21"/>
    </location>
</feature>
<dbReference type="GO" id="GO:0006508">
    <property type="term" value="P:proteolysis"/>
    <property type="evidence" value="ECO:0007669"/>
    <property type="project" value="UniProtKB-KW"/>
</dbReference>
<keyword evidence="7" id="KW-1185">Reference proteome</keyword>
<keyword evidence="3" id="KW-0645">Protease</keyword>